<dbReference type="AlphaFoldDB" id="A0AAD2H0V5"/>
<sequence>MRRDIQDPRLRAIFFLQPFKFHSSVARAKPTSSTFPFLAARSDSDETHNLSVTSRDIPLEMKFHQGSIIHVRCPCIF</sequence>
<dbReference type="EMBL" id="CAVNYO010000096">
    <property type="protein sequence ID" value="CAK5265622.1"/>
    <property type="molecule type" value="Genomic_DNA"/>
</dbReference>
<accession>A0AAD2H0V5</accession>
<name>A0AAD2H0V5_9AGAR</name>
<protein>
    <submittedName>
        <fullName evidence="1">Uncharacterized protein</fullName>
    </submittedName>
</protein>
<evidence type="ECO:0000313" key="1">
    <source>
        <dbReference type="EMBL" id="CAK5265622.1"/>
    </source>
</evidence>
<organism evidence="1 2">
    <name type="scientific">Mycena citricolor</name>
    <dbReference type="NCBI Taxonomy" id="2018698"/>
    <lineage>
        <taxon>Eukaryota</taxon>
        <taxon>Fungi</taxon>
        <taxon>Dikarya</taxon>
        <taxon>Basidiomycota</taxon>
        <taxon>Agaricomycotina</taxon>
        <taxon>Agaricomycetes</taxon>
        <taxon>Agaricomycetidae</taxon>
        <taxon>Agaricales</taxon>
        <taxon>Marasmiineae</taxon>
        <taxon>Mycenaceae</taxon>
        <taxon>Mycena</taxon>
    </lineage>
</organism>
<reference evidence="1" key="1">
    <citation type="submission" date="2023-11" db="EMBL/GenBank/DDBJ databases">
        <authorList>
            <person name="De Vega J J."/>
            <person name="De Vega J J."/>
        </authorList>
    </citation>
    <scope>NUCLEOTIDE SEQUENCE</scope>
</reference>
<gene>
    <name evidence="1" type="ORF">MYCIT1_LOCUS6752</name>
</gene>
<proteinExistence type="predicted"/>
<dbReference type="Proteomes" id="UP001295794">
    <property type="component" value="Unassembled WGS sequence"/>
</dbReference>
<evidence type="ECO:0000313" key="2">
    <source>
        <dbReference type="Proteomes" id="UP001295794"/>
    </source>
</evidence>
<feature type="non-terminal residue" evidence="1">
    <location>
        <position position="77"/>
    </location>
</feature>
<comment type="caution">
    <text evidence="1">The sequence shown here is derived from an EMBL/GenBank/DDBJ whole genome shotgun (WGS) entry which is preliminary data.</text>
</comment>
<keyword evidence="2" id="KW-1185">Reference proteome</keyword>